<proteinExistence type="predicted"/>
<dbReference type="InterPro" id="IPR009061">
    <property type="entry name" value="DNA-bd_dom_put_sf"/>
</dbReference>
<accession>A0AAF0C9Y0</accession>
<dbReference type="EMBL" id="CP059733">
    <property type="protein sequence ID" value="WDE07992.1"/>
    <property type="molecule type" value="Genomic_DNA"/>
</dbReference>
<dbReference type="InterPro" id="IPR047057">
    <property type="entry name" value="MerR_fam"/>
</dbReference>
<feature type="domain" description="HTH merR-type" evidence="4">
    <location>
        <begin position="1"/>
        <end position="69"/>
    </location>
</feature>
<dbReference type="Gene3D" id="1.10.1660.10">
    <property type="match status" value="1"/>
</dbReference>
<evidence type="ECO:0000313" key="6">
    <source>
        <dbReference type="Proteomes" id="UP000032352"/>
    </source>
</evidence>
<dbReference type="GO" id="GO:0046872">
    <property type="term" value="F:metal ion binding"/>
    <property type="evidence" value="ECO:0007669"/>
    <property type="project" value="InterPro"/>
</dbReference>
<gene>
    <name evidence="5" type="ORF">SG34_014515</name>
</gene>
<dbReference type="PANTHER" id="PTHR30204">
    <property type="entry name" value="REDOX-CYCLING DRUG-SENSING TRANSCRIPTIONAL ACTIVATOR SOXR"/>
    <property type="match status" value="1"/>
</dbReference>
<dbReference type="PROSITE" id="PS50937">
    <property type="entry name" value="HTH_MERR_2"/>
    <property type="match status" value="1"/>
</dbReference>
<dbReference type="Proteomes" id="UP000032352">
    <property type="component" value="Chromosome"/>
</dbReference>
<name>A0AAF0C9Y0_9GAMM</name>
<keyword evidence="6" id="KW-1185">Reference proteome</keyword>
<dbReference type="AlphaFoldDB" id="A0AAF0C9Y0"/>
<keyword evidence="2" id="KW-0238">DNA-binding</keyword>
<keyword evidence="1" id="KW-0805">Transcription regulation</keyword>
<dbReference type="PANTHER" id="PTHR30204:SF94">
    <property type="entry name" value="HEAVY METAL-DEPENDENT TRANSCRIPTIONAL REGULATOR HI_0293-RELATED"/>
    <property type="match status" value="1"/>
</dbReference>
<keyword evidence="3" id="KW-0804">Transcription</keyword>
<dbReference type="PRINTS" id="PR00040">
    <property type="entry name" value="HTHMERR"/>
</dbReference>
<dbReference type="GO" id="GO:0045893">
    <property type="term" value="P:positive regulation of DNA-templated transcription"/>
    <property type="evidence" value="ECO:0007669"/>
    <property type="project" value="InterPro"/>
</dbReference>
<protein>
    <submittedName>
        <fullName evidence="5">Cd(II)/Pb(II)-responsive transcriptional regulator</fullName>
    </submittedName>
</protein>
<evidence type="ECO:0000256" key="3">
    <source>
        <dbReference type="ARBA" id="ARBA00023163"/>
    </source>
</evidence>
<organism evidence="5 6">
    <name type="scientific">Thalassomonas viridans</name>
    <dbReference type="NCBI Taxonomy" id="137584"/>
    <lineage>
        <taxon>Bacteria</taxon>
        <taxon>Pseudomonadati</taxon>
        <taxon>Pseudomonadota</taxon>
        <taxon>Gammaproteobacteria</taxon>
        <taxon>Alteromonadales</taxon>
        <taxon>Colwelliaceae</taxon>
        <taxon>Thalassomonas</taxon>
    </lineage>
</organism>
<dbReference type="InterPro" id="IPR011791">
    <property type="entry name" value="CadR-PbrR"/>
</dbReference>
<dbReference type="RefSeq" id="WP_044842675.1">
    <property type="nucleotide sequence ID" value="NZ_CP059733.1"/>
</dbReference>
<dbReference type="InterPro" id="IPR000551">
    <property type="entry name" value="MerR-type_HTH_dom"/>
</dbReference>
<sequence length="131" mass="14952">MKISQLAKQTRVASKTIRYYEDIALLPKASRNANGYREYRAADVERLLFIRRCRELQIPLEDIKTLIQVQSDKNSSCHEVDALIEQQLEKVRRTISELSQLEQTLHALSTSCPNNSVGECQILKNLHQAAG</sequence>
<dbReference type="CDD" id="cd04784">
    <property type="entry name" value="HTH_CadR-PbrR"/>
    <property type="match status" value="1"/>
</dbReference>
<dbReference type="KEGG" id="tvd:SG34_014515"/>
<dbReference type="SUPFAM" id="SSF46955">
    <property type="entry name" value="Putative DNA-binding domain"/>
    <property type="match status" value="1"/>
</dbReference>
<evidence type="ECO:0000256" key="2">
    <source>
        <dbReference type="ARBA" id="ARBA00023125"/>
    </source>
</evidence>
<evidence type="ECO:0000256" key="1">
    <source>
        <dbReference type="ARBA" id="ARBA00023015"/>
    </source>
</evidence>
<reference evidence="5 6" key="2">
    <citation type="journal article" date="2022" name="Mar. Drugs">
        <title>Bioassay-Guided Fractionation Leads to the Detection of Cholic Acid Generated by the Rare Thalassomonas sp.</title>
        <authorList>
            <person name="Pheiffer F."/>
            <person name="Schneider Y.K."/>
            <person name="Hansen E.H."/>
            <person name="Andersen J.H."/>
            <person name="Isaksson J."/>
            <person name="Busche T."/>
            <person name="R C."/>
            <person name="Kalinowski J."/>
            <person name="Zyl L.V."/>
            <person name="Trindade M."/>
        </authorList>
    </citation>
    <scope>NUCLEOTIDE SEQUENCE [LARGE SCALE GENOMIC DNA]</scope>
    <source>
        <strain evidence="5 6">XOM25</strain>
    </source>
</reference>
<reference evidence="5 6" key="1">
    <citation type="journal article" date="2015" name="Genome Announc.">
        <title>Draft Genome Sequences of Marine Isolates of Thalassomonas viridans and Thalassomonas actiniarum.</title>
        <authorList>
            <person name="Olonade I."/>
            <person name="van Zyl L.J."/>
            <person name="Trindade M."/>
        </authorList>
    </citation>
    <scope>NUCLEOTIDE SEQUENCE [LARGE SCALE GENOMIC DNA]</scope>
    <source>
        <strain evidence="5 6">XOM25</strain>
    </source>
</reference>
<evidence type="ECO:0000313" key="5">
    <source>
        <dbReference type="EMBL" id="WDE07992.1"/>
    </source>
</evidence>
<evidence type="ECO:0000259" key="4">
    <source>
        <dbReference type="PROSITE" id="PS50937"/>
    </source>
</evidence>
<dbReference type="GO" id="GO:0003700">
    <property type="term" value="F:DNA-binding transcription factor activity"/>
    <property type="evidence" value="ECO:0007669"/>
    <property type="project" value="InterPro"/>
</dbReference>
<dbReference type="GO" id="GO:0003677">
    <property type="term" value="F:DNA binding"/>
    <property type="evidence" value="ECO:0007669"/>
    <property type="project" value="UniProtKB-KW"/>
</dbReference>
<dbReference type="Pfam" id="PF13411">
    <property type="entry name" value="MerR_1"/>
    <property type="match status" value="1"/>
</dbReference>
<dbReference type="SMART" id="SM00422">
    <property type="entry name" value="HTH_MERR"/>
    <property type="match status" value="1"/>
</dbReference>